<protein>
    <submittedName>
        <fullName evidence="1">Uncharacterized conserved protein, contains NRDE domain</fullName>
    </submittedName>
</protein>
<gene>
    <name evidence="1" type="ORF">SAMN02745249_00685</name>
</gene>
<proteinExistence type="predicted"/>
<dbReference type="Proteomes" id="UP000184128">
    <property type="component" value="Unassembled WGS sequence"/>
</dbReference>
<organism evidence="1 2">
    <name type="scientific">Atopostipes suicloacalis DSM 15692</name>
    <dbReference type="NCBI Taxonomy" id="1121025"/>
    <lineage>
        <taxon>Bacteria</taxon>
        <taxon>Bacillati</taxon>
        <taxon>Bacillota</taxon>
        <taxon>Bacilli</taxon>
        <taxon>Lactobacillales</taxon>
        <taxon>Carnobacteriaceae</taxon>
        <taxon>Atopostipes</taxon>
    </lineage>
</organism>
<accession>A0A1M4UI73</accession>
<dbReference type="Pfam" id="PF05742">
    <property type="entry name" value="TANGO2"/>
    <property type="match status" value="1"/>
</dbReference>
<evidence type="ECO:0000313" key="1">
    <source>
        <dbReference type="EMBL" id="SHE56263.1"/>
    </source>
</evidence>
<dbReference type="OrthoDB" id="4380123at2"/>
<dbReference type="AlphaFoldDB" id="A0A1M4UI73"/>
<keyword evidence="2" id="KW-1185">Reference proteome</keyword>
<sequence length="262" mass="30698">MCLVTFMKDAHPDYPFILVANRDERYDRPTAAIHQWADEAMVTAGLDLKEKGTWLGYTNEGKFIAVLNHPFTDWKPKMATPRSRGQLLRDYLTKDILIDDFNQTLRTTRFDYNGYHLLYGTFNDLRYYSNVQDKFHTFKAGIHCLANTTDDLSKHRKDRSSERLAQYVYTNKEKLDLKELTRLMQDNKKAEIIKDYPKELDYEMVKQNTPVFIQGSEFGTVGTTAILVDKKGYVHVREVKYDQKGITEMTTKEQQLNHKMID</sequence>
<dbReference type="EMBL" id="FQUF01000008">
    <property type="protein sequence ID" value="SHE56263.1"/>
    <property type="molecule type" value="Genomic_DNA"/>
</dbReference>
<dbReference type="STRING" id="1121025.SAMN02745249_00685"/>
<dbReference type="PANTHER" id="PTHR17985">
    <property type="entry name" value="SER/THR-RICH PROTEIN T10 IN DGCR REGION"/>
    <property type="match status" value="1"/>
</dbReference>
<dbReference type="InterPro" id="IPR008551">
    <property type="entry name" value="TANGO2"/>
</dbReference>
<name>A0A1M4UI73_9LACT</name>
<dbReference type="RefSeq" id="WP_073296439.1">
    <property type="nucleotide sequence ID" value="NZ_FQUF01000008.1"/>
</dbReference>
<evidence type="ECO:0000313" key="2">
    <source>
        <dbReference type="Proteomes" id="UP000184128"/>
    </source>
</evidence>
<dbReference type="PANTHER" id="PTHR17985:SF8">
    <property type="entry name" value="TRANSPORT AND GOLGI ORGANIZATION PROTEIN 2 HOMOLOG"/>
    <property type="match status" value="1"/>
</dbReference>
<reference evidence="1 2" key="1">
    <citation type="submission" date="2016-11" db="EMBL/GenBank/DDBJ databases">
        <authorList>
            <person name="Jaros S."/>
            <person name="Januszkiewicz K."/>
            <person name="Wedrychowicz H."/>
        </authorList>
    </citation>
    <scope>NUCLEOTIDE SEQUENCE [LARGE SCALE GENOMIC DNA]</scope>
    <source>
        <strain evidence="1 2">DSM 15692</strain>
    </source>
</reference>